<dbReference type="Proteomes" id="UP000530268">
    <property type="component" value="Unassembled WGS sequence"/>
</dbReference>
<feature type="transmembrane region" description="Helical" evidence="9">
    <location>
        <begin position="49"/>
        <end position="68"/>
    </location>
</feature>
<dbReference type="InterPro" id="IPR036097">
    <property type="entry name" value="HisK_dim/P_sf"/>
</dbReference>
<name>A0A7W6E874_9RHOB</name>
<keyword evidence="9" id="KW-0472">Membrane</keyword>
<dbReference type="SUPFAM" id="SSF47384">
    <property type="entry name" value="Homodimeric domain of signal transducing histidine kinase"/>
    <property type="match status" value="1"/>
</dbReference>
<dbReference type="PANTHER" id="PTHR42878:SF7">
    <property type="entry name" value="SENSOR HISTIDINE KINASE GLRK"/>
    <property type="match status" value="1"/>
</dbReference>
<dbReference type="InterPro" id="IPR003594">
    <property type="entry name" value="HATPase_dom"/>
</dbReference>
<keyword evidence="3" id="KW-0597">Phosphoprotein</keyword>
<gene>
    <name evidence="12" type="ORF">GGR95_002913</name>
</gene>
<keyword evidence="5" id="KW-0547">Nucleotide-binding</keyword>
<dbReference type="GO" id="GO:0000156">
    <property type="term" value="F:phosphorelay response regulator activity"/>
    <property type="evidence" value="ECO:0007669"/>
    <property type="project" value="TreeGrafter"/>
</dbReference>
<keyword evidence="13" id="KW-1185">Reference proteome</keyword>
<accession>A0A7W6E874</accession>
<dbReference type="SUPFAM" id="SSF55874">
    <property type="entry name" value="ATPase domain of HSP90 chaperone/DNA topoisomerase II/histidine kinase"/>
    <property type="match status" value="1"/>
</dbReference>
<keyword evidence="6 12" id="KW-0418">Kinase</keyword>
<dbReference type="InterPro" id="IPR005467">
    <property type="entry name" value="His_kinase_dom"/>
</dbReference>
<dbReference type="GO" id="GO:0000155">
    <property type="term" value="F:phosphorelay sensor kinase activity"/>
    <property type="evidence" value="ECO:0007669"/>
    <property type="project" value="InterPro"/>
</dbReference>
<sequence length="474" mass="50866">MFKFLRLLLAALVLLMASAAGCVLSASEVFAWAPWSAETRASLSGLPPANIAMVFGLVAVALTGYAAGIGHRSASAKEVCASGGVLFKAMDQMQGAVVTFDREMKATDWNSEFVGRFPTLVPHLEQGATLERLLSQACNTCVFSPKLGFDAVETCIGDLVTNLQSGDTVQHTVHTPSGSTFDLVLFLLAAQQYGVIWVDVTKFHHQHADITAHNRVLEQTNQQLLAFSKMAVHELKAPLKQQSALLGRMSEEIADAKLGLSAEVQSQFAMLAKLSTRMDLLVSGLLDYTTVDLGQKKAECFSPNARLEAIVARAAIGPHIKVDIKSDIPPVHVDPVSFDLVMQHLITNAAWHHDKVMGGIVLRAYRNQTDVVIEVEDDGTGIAPYRYDEMFEPFTRFSHAAGNGLGLALVKKVVTSWGGTVNLRSTLGSGSVFSVSLPAAAHPIEVLGGLPHELERNLSAICALPIQTDGVGMA</sequence>
<evidence type="ECO:0000256" key="8">
    <source>
        <dbReference type="ARBA" id="ARBA00023012"/>
    </source>
</evidence>
<dbReference type="InterPro" id="IPR003661">
    <property type="entry name" value="HisK_dim/P_dom"/>
</dbReference>
<keyword evidence="4" id="KW-0808">Transferase</keyword>
<evidence type="ECO:0000313" key="12">
    <source>
        <dbReference type="EMBL" id="MBB3995261.1"/>
    </source>
</evidence>
<keyword evidence="7" id="KW-0067">ATP-binding</keyword>
<dbReference type="AlphaFoldDB" id="A0A7W6E874"/>
<evidence type="ECO:0000256" key="6">
    <source>
        <dbReference type="ARBA" id="ARBA00022777"/>
    </source>
</evidence>
<evidence type="ECO:0000256" key="2">
    <source>
        <dbReference type="ARBA" id="ARBA00012438"/>
    </source>
</evidence>
<dbReference type="PROSITE" id="PS51257">
    <property type="entry name" value="PROKAR_LIPOPROTEIN"/>
    <property type="match status" value="1"/>
</dbReference>
<dbReference type="PROSITE" id="PS50109">
    <property type="entry name" value="HIS_KIN"/>
    <property type="match status" value="1"/>
</dbReference>
<keyword evidence="9" id="KW-0812">Transmembrane</keyword>
<dbReference type="PRINTS" id="PR00344">
    <property type="entry name" value="BCTRLSENSOR"/>
</dbReference>
<evidence type="ECO:0000256" key="5">
    <source>
        <dbReference type="ARBA" id="ARBA00022741"/>
    </source>
</evidence>
<dbReference type="InterPro" id="IPR050351">
    <property type="entry name" value="BphY/WalK/GraS-like"/>
</dbReference>
<dbReference type="GO" id="GO:0007234">
    <property type="term" value="P:osmosensory signaling via phosphorelay pathway"/>
    <property type="evidence" value="ECO:0007669"/>
    <property type="project" value="TreeGrafter"/>
</dbReference>
<dbReference type="Gene3D" id="1.10.287.130">
    <property type="match status" value="1"/>
</dbReference>
<dbReference type="InterPro" id="IPR036890">
    <property type="entry name" value="HATPase_C_sf"/>
</dbReference>
<evidence type="ECO:0000313" key="13">
    <source>
        <dbReference type="Proteomes" id="UP000530268"/>
    </source>
</evidence>
<dbReference type="CDD" id="cd00082">
    <property type="entry name" value="HisKA"/>
    <property type="match status" value="1"/>
</dbReference>
<evidence type="ECO:0000256" key="7">
    <source>
        <dbReference type="ARBA" id="ARBA00022840"/>
    </source>
</evidence>
<evidence type="ECO:0000259" key="11">
    <source>
        <dbReference type="PROSITE" id="PS50109"/>
    </source>
</evidence>
<dbReference type="GO" id="GO:0030295">
    <property type="term" value="F:protein kinase activator activity"/>
    <property type="evidence" value="ECO:0007669"/>
    <property type="project" value="TreeGrafter"/>
</dbReference>
<evidence type="ECO:0000256" key="10">
    <source>
        <dbReference type="SAM" id="SignalP"/>
    </source>
</evidence>
<organism evidence="12 13">
    <name type="scientific">Sulfitobacter undariae</name>
    <dbReference type="NCBI Taxonomy" id="1563671"/>
    <lineage>
        <taxon>Bacteria</taxon>
        <taxon>Pseudomonadati</taxon>
        <taxon>Pseudomonadota</taxon>
        <taxon>Alphaproteobacteria</taxon>
        <taxon>Rhodobacterales</taxon>
        <taxon>Roseobacteraceae</taxon>
        <taxon>Sulfitobacter</taxon>
    </lineage>
</organism>
<dbReference type="Gene3D" id="3.30.565.10">
    <property type="entry name" value="Histidine kinase-like ATPase, C-terminal domain"/>
    <property type="match status" value="1"/>
</dbReference>
<evidence type="ECO:0000256" key="4">
    <source>
        <dbReference type="ARBA" id="ARBA00022679"/>
    </source>
</evidence>
<evidence type="ECO:0000256" key="3">
    <source>
        <dbReference type="ARBA" id="ARBA00022553"/>
    </source>
</evidence>
<comment type="catalytic activity">
    <reaction evidence="1">
        <text>ATP + protein L-histidine = ADP + protein N-phospho-L-histidine.</text>
        <dbReference type="EC" id="2.7.13.3"/>
    </reaction>
</comment>
<keyword evidence="9" id="KW-1133">Transmembrane helix</keyword>
<dbReference type="GO" id="GO:0005524">
    <property type="term" value="F:ATP binding"/>
    <property type="evidence" value="ECO:0007669"/>
    <property type="project" value="UniProtKB-KW"/>
</dbReference>
<evidence type="ECO:0000256" key="1">
    <source>
        <dbReference type="ARBA" id="ARBA00000085"/>
    </source>
</evidence>
<feature type="chain" id="PRO_5030853273" description="histidine kinase" evidence="10">
    <location>
        <begin position="20"/>
        <end position="474"/>
    </location>
</feature>
<dbReference type="Pfam" id="PF02518">
    <property type="entry name" value="HATPase_c"/>
    <property type="match status" value="1"/>
</dbReference>
<reference evidence="12 13" key="1">
    <citation type="submission" date="2020-08" db="EMBL/GenBank/DDBJ databases">
        <title>Genomic Encyclopedia of Type Strains, Phase IV (KMG-IV): sequencing the most valuable type-strain genomes for metagenomic binning, comparative biology and taxonomic classification.</title>
        <authorList>
            <person name="Goeker M."/>
        </authorList>
    </citation>
    <scope>NUCLEOTIDE SEQUENCE [LARGE SCALE GENOMIC DNA]</scope>
    <source>
        <strain evidence="12 13">DSM 102234</strain>
    </source>
</reference>
<dbReference type="SMART" id="SM00387">
    <property type="entry name" value="HATPase_c"/>
    <property type="match status" value="1"/>
</dbReference>
<evidence type="ECO:0000256" key="9">
    <source>
        <dbReference type="SAM" id="Phobius"/>
    </source>
</evidence>
<proteinExistence type="predicted"/>
<dbReference type="RefSeq" id="WP_184567023.1">
    <property type="nucleotide sequence ID" value="NZ_JACIEI010000012.1"/>
</dbReference>
<keyword evidence="8" id="KW-0902">Two-component regulatory system</keyword>
<dbReference type="PANTHER" id="PTHR42878">
    <property type="entry name" value="TWO-COMPONENT HISTIDINE KINASE"/>
    <property type="match status" value="1"/>
</dbReference>
<protein>
    <recommendedName>
        <fullName evidence="2">histidine kinase</fullName>
        <ecNumber evidence="2">2.7.13.3</ecNumber>
    </recommendedName>
</protein>
<dbReference type="EC" id="2.7.13.3" evidence="2"/>
<feature type="signal peptide" evidence="10">
    <location>
        <begin position="1"/>
        <end position="19"/>
    </location>
</feature>
<comment type="caution">
    <text evidence="12">The sequence shown here is derived from an EMBL/GenBank/DDBJ whole genome shotgun (WGS) entry which is preliminary data.</text>
</comment>
<keyword evidence="10" id="KW-0732">Signal</keyword>
<dbReference type="EMBL" id="JACIEI010000012">
    <property type="protein sequence ID" value="MBB3995261.1"/>
    <property type="molecule type" value="Genomic_DNA"/>
</dbReference>
<feature type="domain" description="Histidine kinase" evidence="11">
    <location>
        <begin position="230"/>
        <end position="441"/>
    </location>
</feature>
<dbReference type="InterPro" id="IPR004358">
    <property type="entry name" value="Sig_transdc_His_kin-like_C"/>
</dbReference>